<reference evidence="2" key="1">
    <citation type="submission" date="2016-10" db="EMBL/GenBank/DDBJ databases">
        <authorList>
            <person name="Varghese N."/>
            <person name="Submissions S."/>
        </authorList>
    </citation>
    <scope>NUCLEOTIDE SEQUENCE [LARGE SCALE GENOMIC DNA]</scope>
    <source>
        <strain evidence="2">Nm71</strain>
    </source>
</reference>
<keyword evidence="2" id="KW-1185">Reference proteome</keyword>
<name>A0A1I0G5K2_9PROT</name>
<dbReference type="EMBL" id="FOIA01000055">
    <property type="protein sequence ID" value="SET66207.1"/>
    <property type="molecule type" value="Genomic_DNA"/>
</dbReference>
<evidence type="ECO:0000313" key="2">
    <source>
        <dbReference type="Proteomes" id="UP000199345"/>
    </source>
</evidence>
<organism evidence="1 2">
    <name type="scientific">Nitrosomonas marina</name>
    <dbReference type="NCBI Taxonomy" id="917"/>
    <lineage>
        <taxon>Bacteria</taxon>
        <taxon>Pseudomonadati</taxon>
        <taxon>Pseudomonadota</taxon>
        <taxon>Betaproteobacteria</taxon>
        <taxon>Nitrosomonadales</taxon>
        <taxon>Nitrosomonadaceae</taxon>
        <taxon>Nitrosomonas</taxon>
    </lineage>
</organism>
<protein>
    <submittedName>
        <fullName evidence="1">Uncharacterized protein</fullName>
    </submittedName>
</protein>
<sequence>MLSRQHTFLKTRDCDRMHQKMPLSLHFNCQLSVYKMIIHYLTWSTESASFVSGSSSDLILAMTSNTTSRFSRAICCNTEQSSSVCNARMSTSSGNGLRDCSASGSRRYKNARRPGNIFLAVDFFDETFGDQALDLHPDIIRRFTQFCTDVVHGDRTPVPRGPTTITSPSIRASSFLRSINFPAAPRRLLKRDYTDLAALP</sequence>
<dbReference type="AlphaFoldDB" id="A0A1I0G5K2"/>
<accession>A0A1I0G5K2</accession>
<evidence type="ECO:0000313" key="1">
    <source>
        <dbReference type="EMBL" id="SET66207.1"/>
    </source>
</evidence>
<dbReference type="Proteomes" id="UP000199345">
    <property type="component" value="Unassembled WGS sequence"/>
</dbReference>
<proteinExistence type="predicted"/>
<gene>
    <name evidence="1" type="ORF">SAMN05216326_1558</name>
</gene>